<evidence type="ECO:0000256" key="4">
    <source>
        <dbReference type="ARBA" id="ARBA00022692"/>
    </source>
</evidence>
<evidence type="ECO:0000256" key="9">
    <source>
        <dbReference type="ARBA" id="ARBA00023180"/>
    </source>
</evidence>
<evidence type="ECO:0000256" key="8">
    <source>
        <dbReference type="ARBA" id="ARBA00023136"/>
    </source>
</evidence>
<dbReference type="GO" id="GO:0005789">
    <property type="term" value="C:endoplasmic reticulum membrane"/>
    <property type="evidence" value="ECO:0007669"/>
    <property type="project" value="UniProtKB-SubCell"/>
</dbReference>
<evidence type="ECO:0000256" key="3">
    <source>
        <dbReference type="ARBA" id="ARBA00011720"/>
    </source>
</evidence>
<keyword evidence="7" id="KW-1133">Transmembrane helix</keyword>
<keyword evidence="13" id="KW-1185">Reference proteome</keyword>
<feature type="region of interest" description="Disordered" evidence="11">
    <location>
        <begin position="1"/>
        <end position="37"/>
    </location>
</feature>
<dbReference type="InterPro" id="IPR019308">
    <property type="entry name" value="TMEM214"/>
</dbReference>
<name>A0A9N9ML11_9CUCU</name>
<dbReference type="Pfam" id="PF10151">
    <property type="entry name" value="TMEM214"/>
    <property type="match status" value="2"/>
</dbReference>
<dbReference type="AlphaFoldDB" id="A0A9N9ML11"/>
<organism evidence="12 13">
    <name type="scientific">Ceutorhynchus assimilis</name>
    <name type="common">cabbage seed weevil</name>
    <dbReference type="NCBI Taxonomy" id="467358"/>
    <lineage>
        <taxon>Eukaryota</taxon>
        <taxon>Metazoa</taxon>
        <taxon>Ecdysozoa</taxon>
        <taxon>Arthropoda</taxon>
        <taxon>Hexapoda</taxon>
        <taxon>Insecta</taxon>
        <taxon>Pterygota</taxon>
        <taxon>Neoptera</taxon>
        <taxon>Endopterygota</taxon>
        <taxon>Coleoptera</taxon>
        <taxon>Polyphaga</taxon>
        <taxon>Cucujiformia</taxon>
        <taxon>Curculionidae</taxon>
        <taxon>Ceutorhynchinae</taxon>
        <taxon>Ceutorhynchus</taxon>
    </lineage>
</organism>
<dbReference type="PANTHER" id="PTHR13448">
    <property type="entry name" value="TRANSMEMBRANE PROTEIN 214"/>
    <property type="match status" value="1"/>
</dbReference>
<keyword evidence="5" id="KW-0053">Apoptosis</keyword>
<evidence type="ECO:0000256" key="5">
    <source>
        <dbReference type="ARBA" id="ARBA00022703"/>
    </source>
</evidence>
<sequence>MSGQWEVVKGKNERRSKVPVPKIAVKQSENKSKKPNILNGVKIEEVLSKTQVQNLYSGNKENKLQEKTTKANDVKKPEKKANKAPSEPQKPKPPKSIEAALLAINPDEFSLIYERSKIAFSDAPIVWLKELTQFLNQKIPLEIQDPVFSSKPFGYPLNVVPSNIKVTIEKAVREAGKGNAQLYFDIALTSLVTDLSKGLPAVGYRFFLQYIALNEPKLVIENLGKHISLRNSYQNRANVALSVLWAVGHVSVNDLQSGLKVFEDLMLPLLDMKSYSKYIVKYLIELTSQEHESPLTRDQYLLILDTTFSSKKNFPSELQKDLIGNLPKLKSLLFSNKEKFNNSVELFLKKIAATTNIQYQNCLCDILVEIFTKDQSTLTSWNKVYSKNLLASALLLRFISKTDIKSNLRKSLKDLMLNFSTTNEELLLKRRKGDGLREAIAAIKAAQEQEQAPSKNTGVFRKLLSSLIFVLFIAILTEPFYRLNKPRDDLYLFRFGSKIGQAGIWLDSKLDESVPKPYYTQTKEVVQPYGALAGDLLKVAINVHDHARSAVSGFVDEKYPLVVASIDNYAPGFIDNAQGLFKDTFAKSINYYHTSVNYLQKEVFVGQLSPENIQRVVVGAYNTTSEKAIEYYHWVYQKVQTSIK</sequence>
<comment type="subcellular location">
    <subcellularLocation>
        <location evidence="1">Endoplasmic reticulum membrane</location>
        <topology evidence="1">Multi-pass membrane protein</topology>
    </subcellularLocation>
</comment>
<evidence type="ECO:0000313" key="12">
    <source>
        <dbReference type="EMBL" id="CAG9764424.1"/>
    </source>
</evidence>
<dbReference type="EMBL" id="OU892278">
    <property type="protein sequence ID" value="CAG9764424.1"/>
    <property type="molecule type" value="Genomic_DNA"/>
</dbReference>
<evidence type="ECO:0000256" key="7">
    <source>
        <dbReference type="ARBA" id="ARBA00022989"/>
    </source>
</evidence>
<evidence type="ECO:0000313" key="13">
    <source>
        <dbReference type="Proteomes" id="UP001152799"/>
    </source>
</evidence>
<keyword evidence="8" id="KW-0472">Membrane</keyword>
<dbReference type="Proteomes" id="UP001152799">
    <property type="component" value="Chromosome 2"/>
</dbReference>
<comment type="subunit">
    <text evidence="3">Constitutively interacts with CASP4; required for the localization of procaspase 4 to the ER.</text>
</comment>
<reference evidence="12" key="1">
    <citation type="submission" date="2022-01" db="EMBL/GenBank/DDBJ databases">
        <authorList>
            <person name="King R."/>
        </authorList>
    </citation>
    <scope>NUCLEOTIDE SEQUENCE</scope>
</reference>
<accession>A0A9N9ML11</accession>
<comment type="function">
    <text evidence="10">Critical mediator, in cooperation with CASP4, of endoplasmic reticulum-stress induced apoptosis. Required or the activation of CASP4 following endoplasmic reticulum stress.</text>
</comment>
<feature type="region of interest" description="Disordered" evidence="11">
    <location>
        <begin position="54"/>
        <end position="95"/>
    </location>
</feature>
<gene>
    <name evidence="12" type="ORF">CEUTPL_LOCUS5064</name>
</gene>
<feature type="compositionally biased region" description="Basic and acidic residues" evidence="11">
    <location>
        <begin position="60"/>
        <end position="81"/>
    </location>
</feature>
<evidence type="ECO:0000256" key="6">
    <source>
        <dbReference type="ARBA" id="ARBA00022824"/>
    </source>
</evidence>
<dbReference type="GO" id="GO:0006915">
    <property type="term" value="P:apoptotic process"/>
    <property type="evidence" value="ECO:0007669"/>
    <property type="project" value="UniProtKB-KW"/>
</dbReference>
<keyword evidence="9" id="KW-0325">Glycoprotein</keyword>
<evidence type="ECO:0000256" key="1">
    <source>
        <dbReference type="ARBA" id="ARBA00004477"/>
    </source>
</evidence>
<protein>
    <recommendedName>
        <fullName evidence="14">Transmembrane protein 214</fullName>
    </recommendedName>
</protein>
<evidence type="ECO:0000256" key="2">
    <source>
        <dbReference type="ARBA" id="ARBA00007984"/>
    </source>
</evidence>
<comment type="similarity">
    <text evidence="2">Belongs to the TMEM214 family.</text>
</comment>
<dbReference type="PANTHER" id="PTHR13448:SF0">
    <property type="entry name" value="TRANSMEMBRANE PROTEIN 214"/>
    <property type="match status" value="1"/>
</dbReference>
<evidence type="ECO:0000256" key="10">
    <source>
        <dbReference type="ARBA" id="ARBA00024938"/>
    </source>
</evidence>
<evidence type="ECO:0008006" key="14">
    <source>
        <dbReference type="Google" id="ProtNLM"/>
    </source>
</evidence>
<keyword evidence="6" id="KW-0256">Endoplasmic reticulum</keyword>
<dbReference type="GO" id="GO:0005794">
    <property type="term" value="C:Golgi apparatus"/>
    <property type="evidence" value="ECO:0007669"/>
    <property type="project" value="TreeGrafter"/>
</dbReference>
<proteinExistence type="inferred from homology"/>
<dbReference type="OrthoDB" id="10022292at2759"/>
<evidence type="ECO:0000256" key="11">
    <source>
        <dbReference type="SAM" id="MobiDB-lite"/>
    </source>
</evidence>
<keyword evidence="4" id="KW-0812">Transmembrane</keyword>